<accession>A0A091QNL2</accession>
<reference evidence="1 2" key="1">
    <citation type="submission" date="2014-04" db="EMBL/GenBank/DDBJ databases">
        <title>Genome evolution of avian class.</title>
        <authorList>
            <person name="Zhang G."/>
            <person name="Li C."/>
        </authorList>
    </citation>
    <scope>NUCLEOTIDE SEQUENCE [LARGE SCALE GENOMIC DNA]</scope>
    <source>
        <strain evidence="1">BGI_N332</strain>
    </source>
</reference>
<dbReference type="AlphaFoldDB" id="A0A091QNL2"/>
<organism evidence="1 2">
    <name type="scientific">Mesitornis unicolor</name>
    <name type="common">brown roatelo</name>
    <dbReference type="NCBI Taxonomy" id="54374"/>
    <lineage>
        <taxon>Eukaryota</taxon>
        <taxon>Metazoa</taxon>
        <taxon>Chordata</taxon>
        <taxon>Craniata</taxon>
        <taxon>Vertebrata</taxon>
        <taxon>Euteleostomi</taxon>
        <taxon>Archelosauria</taxon>
        <taxon>Archosauria</taxon>
        <taxon>Dinosauria</taxon>
        <taxon>Saurischia</taxon>
        <taxon>Theropoda</taxon>
        <taxon>Coelurosauria</taxon>
        <taxon>Aves</taxon>
        <taxon>Neognathae</taxon>
        <taxon>Neoaves</taxon>
        <taxon>Columbimorphae</taxon>
        <taxon>Mesitornithiformes</taxon>
        <taxon>Mesitornithidae</taxon>
        <taxon>Mesitornis</taxon>
    </lineage>
</organism>
<protein>
    <submittedName>
        <fullName evidence="1">Uncharacterized protein</fullName>
    </submittedName>
</protein>
<keyword evidence="2" id="KW-1185">Reference proteome</keyword>
<name>A0A091QNL2_9AVES</name>
<dbReference type="EMBL" id="KK801043">
    <property type="protein sequence ID" value="KFQ28773.1"/>
    <property type="molecule type" value="Genomic_DNA"/>
</dbReference>
<evidence type="ECO:0000313" key="2">
    <source>
        <dbReference type="Proteomes" id="UP000053369"/>
    </source>
</evidence>
<dbReference type="Proteomes" id="UP000053369">
    <property type="component" value="Unassembled WGS sequence"/>
</dbReference>
<feature type="non-terminal residue" evidence="1">
    <location>
        <position position="1"/>
    </location>
</feature>
<gene>
    <name evidence="1" type="ORF">N332_04558</name>
</gene>
<evidence type="ECO:0000313" key="1">
    <source>
        <dbReference type="EMBL" id="KFQ28773.1"/>
    </source>
</evidence>
<sequence length="38" mass="4492">LPRNPKRAFFTVLLYQSQLLHPCSTWTAKYPKNCKNQV</sequence>
<feature type="non-terminal residue" evidence="1">
    <location>
        <position position="38"/>
    </location>
</feature>
<proteinExistence type="predicted"/>